<dbReference type="OrthoDB" id="5826530at2759"/>
<reference evidence="2 3" key="1">
    <citation type="submission" date="2018-11" db="EMBL/GenBank/DDBJ databases">
        <authorList>
            <consortium name="Pathogen Informatics"/>
        </authorList>
    </citation>
    <scope>NUCLEOTIDE SEQUENCE [LARGE SCALE GENOMIC DNA]</scope>
</reference>
<evidence type="ECO:0000313" key="3">
    <source>
        <dbReference type="Proteomes" id="UP000281553"/>
    </source>
</evidence>
<evidence type="ECO:0000259" key="1">
    <source>
        <dbReference type="Pfam" id="PF21884"/>
    </source>
</evidence>
<dbReference type="Pfam" id="PF21884">
    <property type="entry name" value="ZUO1-like_ZHD"/>
    <property type="match status" value="1"/>
</dbReference>
<proteinExistence type="predicted"/>
<dbReference type="AlphaFoldDB" id="A0A3P7NRS2"/>
<gene>
    <name evidence="2" type="ORF">DILT_LOCUS19130</name>
</gene>
<dbReference type="Proteomes" id="UP000281553">
    <property type="component" value="Unassembled WGS sequence"/>
</dbReference>
<keyword evidence="3" id="KW-1185">Reference proteome</keyword>
<feature type="domain" description="Zuotin-like zuotin homology" evidence="1">
    <location>
        <begin position="1"/>
        <end position="39"/>
    </location>
</feature>
<sequence length="40" mass="4939">MGHRDTPLPLVHRFYDFWDEYETTKDFSFLDEEDKDKGEE</sequence>
<organism evidence="2 3">
    <name type="scientific">Dibothriocephalus latus</name>
    <name type="common">Fish tapeworm</name>
    <name type="synonym">Diphyllobothrium latum</name>
    <dbReference type="NCBI Taxonomy" id="60516"/>
    <lineage>
        <taxon>Eukaryota</taxon>
        <taxon>Metazoa</taxon>
        <taxon>Spiralia</taxon>
        <taxon>Lophotrochozoa</taxon>
        <taxon>Platyhelminthes</taxon>
        <taxon>Cestoda</taxon>
        <taxon>Eucestoda</taxon>
        <taxon>Diphyllobothriidea</taxon>
        <taxon>Diphyllobothriidae</taxon>
        <taxon>Dibothriocephalus</taxon>
    </lineage>
</organism>
<dbReference type="InterPro" id="IPR054076">
    <property type="entry name" value="ZUO1-like_ZHD"/>
</dbReference>
<dbReference type="EMBL" id="UYRU01108457">
    <property type="protein sequence ID" value="VDN43590.1"/>
    <property type="molecule type" value="Genomic_DNA"/>
</dbReference>
<protein>
    <recommendedName>
        <fullName evidence="1">Zuotin-like zuotin homology domain-containing protein</fullName>
    </recommendedName>
</protein>
<accession>A0A3P7NRS2</accession>
<name>A0A3P7NRS2_DIBLA</name>
<evidence type="ECO:0000313" key="2">
    <source>
        <dbReference type="EMBL" id="VDN43590.1"/>
    </source>
</evidence>